<dbReference type="Pfam" id="PF13118">
    <property type="entry name" value="DUF3972"/>
    <property type="match status" value="1"/>
</dbReference>
<gene>
    <name evidence="3" type="ORF">YZ82_03165</name>
</gene>
<protein>
    <submittedName>
        <fullName evidence="3">DUF3972 domain-containing protein</fullName>
    </submittedName>
</protein>
<dbReference type="EMBL" id="VOAP01000011">
    <property type="protein sequence ID" value="TWO20807.1"/>
    <property type="molecule type" value="Genomic_DNA"/>
</dbReference>
<sequence>MKTYLEIDEFCKLVHLNRDVVDDMIQRGALKTKNENDKIYIEANEGTMSIVPSSNSDVTLSLNPTLPGESFVEKTIGTILNLHEKVLDAKDETLDALRNENKFLKEALYSMQDLYDEDRKTVETLTNQLKIAQDEVEFLKRKYKLMWNKAVENFKS</sequence>
<name>A0A562XFB0_CAMHY</name>
<feature type="coiled-coil region" evidence="1">
    <location>
        <begin position="80"/>
        <end position="142"/>
    </location>
</feature>
<evidence type="ECO:0000313" key="3">
    <source>
        <dbReference type="EMBL" id="TWO20807.1"/>
    </source>
</evidence>
<keyword evidence="1" id="KW-0175">Coiled coil</keyword>
<feature type="domain" description="DUF3972" evidence="2">
    <location>
        <begin position="9"/>
        <end position="131"/>
    </location>
</feature>
<proteinExistence type="predicted"/>
<organism evidence="3 4">
    <name type="scientific">Campylobacter hyointestinalis</name>
    <dbReference type="NCBI Taxonomy" id="198"/>
    <lineage>
        <taxon>Bacteria</taxon>
        <taxon>Pseudomonadati</taxon>
        <taxon>Campylobacterota</taxon>
        <taxon>Epsilonproteobacteria</taxon>
        <taxon>Campylobacterales</taxon>
        <taxon>Campylobacteraceae</taxon>
        <taxon>Campylobacter</taxon>
    </lineage>
</organism>
<accession>A0A562XFB0</accession>
<reference evidence="3 4" key="1">
    <citation type="submission" date="2019-07" db="EMBL/GenBank/DDBJ databases">
        <title>Rapid identification of Enteric Bacteria from Whole Genome Sequences (WGS) using Average Nucleotide Identity (ANI).</title>
        <authorList>
            <person name="Lane C."/>
        </authorList>
    </citation>
    <scope>NUCLEOTIDE SEQUENCE [LARGE SCALE GENOMIC DNA]</scope>
    <source>
        <strain evidence="3 4">D2411</strain>
    </source>
</reference>
<dbReference type="InterPro" id="IPR025002">
    <property type="entry name" value="DUF3972"/>
</dbReference>
<dbReference type="RefSeq" id="WP_147497070.1">
    <property type="nucleotide sequence ID" value="NZ_VOAP01000011.1"/>
</dbReference>
<dbReference type="Proteomes" id="UP000321812">
    <property type="component" value="Unassembled WGS sequence"/>
</dbReference>
<evidence type="ECO:0000313" key="4">
    <source>
        <dbReference type="Proteomes" id="UP000321812"/>
    </source>
</evidence>
<comment type="caution">
    <text evidence="3">The sequence shown here is derived from an EMBL/GenBank/DDBJ whole genome shotgun (WGS) entry which is preliminary data.</text>
</comment>
<dbReference type="AlphaFoldDB" id="A0A562XFB0"/>
<evidence type="ECO:0000256" key="1">
    <source>
        <dbReference type="SAM" id="Coils"/>
    </source>
</evidence>
<evidence type="ECO:0000259" key="2">
    <source>
        <dbReference type="Pfam" id="PF13118"/>
    </source>
</evidence>